<dbReference type="STRING" id="1452487.AVW16_07140"/>
<comment type="caution">
    <text evidence="11">The sequence shown here is derived from an EMBL/GenBank/DDBJ whole genome shotgun (WGS) entry which is preliminary data.</text>
</comment>
<evidence type="ECO:0000256" key="9">
    <source>
        <dbReference type="RuleBase" id="RU366031"/>
    </source>
</evidence>
<dbReference type="Proteomes" id="UP000076625">
    <property type="component" value="Unassembled WGS sequence"/>
</dbReference>
<comment type="similarity">
    <text evidence="2 9">Belongs to the uroporphyrinogen-III synthase family.</text>
</comment>
<proteinExistence type="inferred from homology"/>
<comment type="function">
    <text evidence="6 9">Catalyzes cyclization of the linear tetrapyrrole, hydroxymethylbilane, to the macrocyclic uroporphyrinogen III.</text>
</comment>
<keyword evidence="4 9" id="KW-0456">Lyase</keyword>
<organism evidence="11 12">
    <name type="scientific">Crenobacter luteus</name>
    <dbReference type="NCBI Taxonomy" id="1452487"/>
    <lineage>
        <taxon>Bacteria</taxon>
        <taxon>Pseudomonadati</taxon>
        <taxon>Pseudomonadota</taxon>
        <taxon>Betaproteobacteria</taxon>
        <taxon>Neisseriales</taxon>
        <taxon>Neisseriaceae</taxon>
        <taxon>Crenobacter</taxon>
    </lineage>
</organism>
<dbReference type="AlphaFoldDB" id="A0A165FSG1"/>
<sequence length="252" mass="26029">MSLAGRTVLVTRPATRVAALAARLAAAGATPLPFPLLELVPEPAALAALPAQLAGADWLIPVSPSAVDFAAPALASANLARLRFATVGAASARRLAALTGRPVVHPAGETSDSAALLAEPAFDVRPGERVLIVRGVGGRPELAEALRSRGATVDFAELYRRETGEPDWAAFDAAAAAGTLAAALVTSGEIAERLFQLAGPARAESLQSLLYGVPHPRIAERLAALGARHIVTTRADDDALVEGLKNWFSHQP</sequence>
<dbReference type="CDD" id="cd06578">
    <property type="entry name" value="HemD"/>
    <property type="match status" value="1"/>
</dbReference>
<reference evidence="12" key="1">
    <citation type="submission" date="2016-01" db="EMBL/GenBank/DDBJ databases">
        <title>Draft genome of Chromobacterium sp. F49.</title>
        <authorList>
            <person name="Hong K.W."/>
        </authorList>
    </citation>
    <scope>NUCLEOTIDE SEQUENCE [LARGE SCALE GENOMIC DNA]</scope>
    <source>
        <strain evidence="12">CN10</strain>
    </source>
</reference>
<gene>
    <name evidence="11" type="ORF">AVW16_07140</name>
</gene>
<dbReference type="GO" id="GO:0006780">
    <property type="term" value="P:uroporphyrinogen III biosynthetic process"/>
    <property type="evidence" value="ECO:0007669"/>
    <property type="project" value="UniProtKB-UniRule"/>
</dbReference>
<evidence type="ECO:0000256" key="1">
    <source>
        <dbReference type="ARBA" id="ARBA00004772"/>
    </source>
</evidence>
<dbReference type="PANTHER" id="PTHR38042">
    <property type="entry name" value="UROPORPHYRINOGEN-III SYNTHASE, CHLOROPLASTIC"/>
    <property type="match status" value="1"/>
</dbReference>
<evidence type="ECO:0000256" key="6">
    <source>
        <dbReference type="ARBA" id="ARBA00037589"/>
    </source>
</evidence>
<comment type="catalytic activity">
    <reaction evidence="8 9">
        <text>hydroxymethylbilane = uroporphyrinogen III + H2O</text>
        <dbReference type="Rhea" id="RHEA:18965"/>
        <dbReference type="ChEBI" id="CHEBI:15377"/>
        <dbReference type="ChEBI" id="CHEBI:57308"/>
        <dbReference type="ChEBI" id="CHEBI:57845"/>
        <dbReference type="EC" id="4.2.1.75"/>
    </reaction>
</comment>
<dbReference type="UniPathway" id="UPA00251">
    <property type="reaction ID" value="UER00320"/>
</dbReference>
<dbReference type="Gene3D" id="3.40.50.10090">
    <property type="match status" value="2"/>
</dbReference>
<protein>
    <recommendedName>
        <fullName evidence="7 9">Uroporphyrinogen-III synthase</fullName>
        <ecNumber evidence="3 9">4.2.1.75</ecNumber>
    </recommendedName>
</protein>
<evidence type="ECO:0000256" key="7">
    <source>
        <dbReference type="ARBA" id="ARBA00040167"/>
    </source>
</evidence>
<evidence type="ECO:0000256" key="5">
    <source>
        <dbReference type="ARBA" id="ARBA00023244"/>
    </source>
</evidence>
<evidence type="ECO:0000259" key="10">
    <source>
        <dbReference type="Pfam" id="PF02602"/>
    </source>
</evidence>
<keyword evidence="5 9" id="KW-0627">Porphyrin biosynthesis</keyword>
<evidence type="ECO:0000256" key="3">
    <source>
        <dbReference type="ARBA" id="ARBA00013109"/>
    </source>
</evidence>
<accession>A0A165FSG1</accession>
<dbReference type="RefSeq" id="WP_066610476.1">
    <property type="nucleotide sequence ID" value="NZ_LQQU01000010.1"/>
</dbReference>
<dbReference type="OrthoDB" id="9787650at2"/>
<dbReference type="InterPro" id="IPR003754">
    <property type="entry name" value="4pyrrol_synth_uPrphyn_synth"/>
</dbReference>
<dbReference type="PANTHER" id="PTHR38042:SF1">
    <property type="entry name" value="UROPORPHYRINOGEN-III SYNTHASE, CHLOROPLASTIC"/>
    <property type="match status" value="1"/>
</dbReference>
<dbReference type="GO" id="GO:0004852">
    <property type="term" value="F:uroporphyrinogen-III synthase activity"/>
    <property type="evidence" value="ECO:0007669"/>
    <property type="project" value="UniProtKB-UniRule"/>
</dbReference>
<evidence type="ECO:0000313" key="11">
    <source>
        <dbReference type="EMBL" id="KZE34072.1"/>
    </source>
</evidence>
<dbReference type="EC" id="4.2.1.75" evidence="3 9"/>
<dbReference type="Pfam" id="PF02602">
    <property type="entry name" value="HEM4"/>
    <property type="match status" value="1"/>
</dbReference>
<evidence type="ECO:0000313" key="12">
    <source>
        <dbReference type="Proteomes" id="UP000076625"/>
    </source>
</evidence>
<dbReference type="InterPro" id="IPR036108">
    <property type="entry name" value="4pyrrol_syn_uPrphyn_synt_sf"/>
</dbReference>
<comment type="pathway">
    <text evidence="1 9">Porphyrin-containing compound metabolism; protoporphyrin-IX biosynthesis; coproporphyrinogen-III from 5-aminolevulinate: step 3/4.</text>
</comment>
<dbReference type="InterPro" id="IPR039793">
    <property type="entry name" value="UROS/Hem4"/>
</dbReference>
<feature type="domain" description="Tetrapyrrole biosynthesis uroporphyrinogen III synthase" evidence="10">
    <location>
        <begin position="19"/>
        <end position="242"/>
    </location>
</feature>
<dbReference type="EMBL" id="LQQU01000010">
    <property type="protein sequence ID" value="KZE34072.1"/>
    <property type="molecule type" value="Genomic_DNA"/>
</dbReference>
<evidence type="ECO:0000256" key="8">
    <source>
        <dbReference type="ARBA" id="ARBA00048617"/>
    </source>
</evidence>
<evidence type="ECO:0000256" key="2">
    <source>
        <dbReference type="ARBA" id="ARBA00008133"/>
    </source>
</evidence>
<keyword evidence="12" id="KW-1185">Reference proteome</keyword>
<dbReference type="GO" id="GO:0006782">
    <property type="term" value="P:protoporphyrinogen IX biosynthetic process"/>
    <property type="evidence" value="ECO:0007669"/>
    <property type="project" value="UniProtKB-UniRule"/>
</dbReference>
<evidence type="ECO:0000256" key="4">
    <source>
        <dbReference type="ARBA" id="ARBA00023239"/>
    </source>
</evidence>
<name>A0A165FSG1_9NEIS</name>
<dbReference type="SUPFAM" id="SSF69618">
    <property type="entry name" value="HemD-like"/>
    <property type="match status" value="1"/>
</dbReference>